<evidence type="ECO:0000313" key="2">
    <source>
        <dbReference type="EMBL" id="UVE49652.1"/>
    </source>
</evidence>
<keyword evidence="1" id="KW-1133">Transmembrane helix</keyword>
<reference evidence="2" key="1">
    <citation type="submission" date="2021-07" db="EMBL/GenBank/DDBJ databases">
        <title>Studies on halocins as antimicrobial molecules from haloarchaea.</title>
        <authorList>
            <person name="Kumar S."/>
            <person name="Khare S.K."/>
        </authorList>
    </citation>
    <scope>NUCLEOTIDE SEQUENCE</scope>
    <source>
        <strain evidence="2">NCIM 5678</strain>
    </source>
</reference>
<keyword evidence="3" id="KW-1185">Reference proteome</keyword>
<keyword evidence="1" id="KW-0472">Membrane</keyword>
<dbReference type="Proteomes" id="UP001058330">
    <property type="component" value="Chromosome"/>
</dbReference>
<accession>A0ABY5RDG7</accession>
<dbReference type="RefSeq" id="WP_258302078.1">
    <property type="nucleotide sequence ID" value="NZ_CP078063.1"/>
</dbReference>
<dbReference type="EMBL" id="CP078063">
    <property type="protein sequence ID" value="UVE49652.1"/>
    <property type="molecule type" value="Genomic_DNA"/>
</dbReference>
<dbReference type="GeneID" id="74529666"/>
<gene>
    <name evidence="2" type="ORF">KU306_12130</name>
</gene>
<proteinExistence type="predicted"/>
<protein>
    <submittedName>
        <fullName evidence="2">Uncharacterized protein</fullName>
    </submittedName>
</protein>
<sequence>MILRAIGAIVVSVPIGGMLAGVISALAGIWAPELALATIPATFLGLMVLSS</sequence>
<feature type="transmembrane region" description="Helical" evidence="1">
    <location>
        <begin position="5"/>
        <end position="23"/>
    </location>
</feature>
<organism evidence="2 3">
    <name type="scientific">Haloferax larsenii</name>
    <dbReference type="NCBI Taxonomy" id="302484"/>
    <lineage>
        <taxon>Archaea</taxon>
        <taxon>Methanobacteriati</taxon>
        <taxon>Methanobacteriota</taxon>
        <taxon>Stenosarchaea group</taxon>
        <taxon>Halobacteria</taxon>
        <taxon>Halobacteriales</taxon>
        <taxon>Haloferacaceae</taxon>
        <taxon>Haloferax</taxon>
    </lineage>
</organism>
<keyword evidence="1" id="KW-0812">Transmembrane</keyword>
<name>A0ABY5RDG7_HALLR</name>
<evidence type="ECO:0000313" key="3">
    <source>
        <dbReference type="Proteomes" id="UP001058330"/>
    </source>
</evidence>
<evidence type="ECO:0000256" key="1">
    <source>
        <dbReference type="SAM" id="Phobius"/>
    </source>
</evidence>